<evidence type="ECO:0000259" key="2">
    <source>
        <dbReference type="Pfam" id="PF22942"/>
    </source>
</evidence>
<name>A0AAD6N897_PENCN</name>
<gene>
    <name evidence="3" type="ORF">N7460_006683</name>
</gene>
<evidence type="ECO:0000313" key="3">
    <source>
        <dbReference type="EMBL" id="KAJ6041293.1"/>
    </source>
</evidence>
<dbReference type="PANTHER" id="PTHR46411:SF1">
    <property type="entry name" value="FAMILY ATPASE, PUTATIVE (AFU_ORTHOLOGUE AFUA_7G05752)-RELATED"/>
    <property type="match status" value="1"/>
</dbReference>
<feature type="compositionally biased region" description="Polar residues" evidence="1">
    <location>
        <begin position="1"/>
        <end position="10"/>
    </location>
</feature>
<accession>A0AAD6N897</accession>
<organism evidence="3 4">
    <name type="scientific">Penicillium canescens</name>
    <dbReference type="NCBI Taxonomy" id="5083"/>
    <lineage>
        <taxon>Eukaryota</taxon>
        <taxon>Fungi</taxon>
        <taxon>Dikarya</taxon>
        <taxon>Ascomycota</taxon>
        <taxon>Pezizomycotina</taxon>
        <taxon>Eurotiomycetes</taxon>
        <taxon>Eurotiomycetidae</taxon>
        <taxon>Eurotiales</taxon>
        <taxon>Aspergillaceae</taxon>
        <taxon>Penicillium</taxon>
    </lineage>
</organism>
<dbReference type="AlphaFoldDB" id="A0AAD6N897"/>
<evidence type="ECO:0000256" key="1">
    <source>
        <dbReference type="SAM" id="MobiDB-lite"/>
    </source>
</evidence>
<dbReference type="Proteomes" id="UP001219568">
    <property type="component" value="Unassembled WGS sequence"/>
</dbReference>
<dbReference type="InterPro" id="IPR054289">
    <property type="entry name" value="DUF7025"/>
</dbReference>
<protein>
    <recommendedName>
        <fullName evidence="2">DUF7025 domain-containing protein</fullName>
    </recommendedName>
</protein>
<evidence type="ECO:0000313" key="4">
    <source>
        <dbReference type="Proteomes" id="UP001219568"/>
    </source>
</evidence>
<dbReference type="PANTHER" id="PTHR46411">
    <property type="entry name" value="FAMILY ATPASE, PUTATIVE-RELATED"/>
    <property type="match status" value="1"/>
</dbReference>
<sequence>MALNEISSPCHQGLTPPDSPMEGTATSQTIVEDLQHLFGVFLETALLELTSGEPPNTPVSQDQSPYGPDMVRLKKLLVKLTRDECASAELSVAAKPTQACLASSEKKEGVRVANETDLDSPICTTPDDFKSFEKWASTPHFKTVLETWDKEACKYKIAEPVETSSGLDDYAEYAFVVRERVERNSEEVTHYIDIKLEGLRDILRVVLHHIKAISLMEDKPSSSTDVWRTWTTARTMTRQHAEHLRLLIDHLKQAYASISQRLESMLRHGHITYDLLWALFKPGCHAYTTCIGTKEPRCVRFDAGGEMTQNDETWWNLEC</sequence>
<comment type="caution">
    <text evidence="3">The sequence shown here is derived from an EMBL/GenBank/DDBJ whole genome shotgun (WGS) entry which is preliminary data.</text>
</comment>
<feature type="domain" description="DUF7025" evidence="2">
    <location>
        <begin position="262"/>
        <end position="319"/>
    </location>
</feature>
<dbReference type="Pfam" id="PF22942">
    <property type="entry name" value="DUF7025"/>
    <property type="match status" value="1"/>
</dbReference>
<feature type="region of interest" description="Disordered" evidence="1">
    <location>
        <begin position="1"/>
        <end position="24"/>
    </location>
</feature>
<reference evidence="3" key="2">
    <citation type="submission" date="2023-01" db="EMBL/GenBank/DDBJ databases">
        <authorList>
            <person name="Petersen C."/>
        </authorList>
    </citation>
    <scope>NUCLEOTIDE SEQUENCE</scope>
    <source>
        <strain evidence="3">IBT 15450</strain>
    </source>
</reference>
<keyword evidence="4" id="KW-1185">Reference proteome</keyword>
<proteinExistence type="predicted"/>
<dbReference type="EMBL" id="JAQJZL010000005">
    <property type="protein sequence ID" value="KAJ6041293.1"/>
    <property type="molecule type" value="Genomic_DNA"/>
</dbReference>
<reference evidence="3" key="1">
    <citation type="journal article" date="2023" name="IMA Fungus">
        <title>Comparative genomic study of the Penicillium genus elucidates a diverse pangenome and 15 lateral gene transfer events.</title>
        <authorList>
            <person name="Petersen C."/>
            <person name="Sorensen T."/>
            <person name="Nielsen M.R."/>
            <person name="Sondergaard T.E."/>
            <person name="Sorensen J.L."/>
            <person name="Fitzpatrick D.A."/>
            <person name="Frisvad J.C."/>
            <person name="Nielsen K.L."/>
        </authorList>
    </citation>
    <scope>NUCLEOTIDE SEQUENCE</scope>
    <source>
        <strain evidence="3">IBT 15450</strain>
    </source>
</reference>